<sequence>MSYDPREPGTTGEAMTEHRWVRLSKRKPSVTGIYPVWCFDAIWLDWNGENFVDRYGIPHEVISWMETLA</sequence>
<name>A0A0F9VAT2_9ZZZZ</name>
<comment type="caution">
    <text evidence="1">The sequence shown here is derived from an EMBL/GenBank/DDBJ whole genome shotgun (WGS) entry which is preliminary data.</text>
</comment>
<accession>A0A0F9VAT2</accession>
<protein>
    <submittedName>
        <fullName evidence="1">Uncharacterized protein</fullName>
    </submittedName>
</protein>
<organism evidence="1">
    <name type="scientific">marine sediment metagenome</name>
    <dbReference type="NCBI Taxonomy" id="412755"/>
    <lineage>
        <taxon>unclassified sequences</taxon>
        <taxon>metagenomes</taxon>
        <taxon>ecological metagenomes</taxon>
    </lineage>
</organism>
<gene>
    <name evidence="1" type="ORF">LCGC14_0428260</name>
</gene>
<proteinExistence type="predicted"/>
<evidence type="ECO:0000313" key="1">
    <source>
        <dbReference type="EMBL" id="KKN70671.1"/>
    </source>
</evidence>
<dbReference type="AlphaFoldDB" id="A0A0F9VAT2"/>
<reference evidence="1" key="1">
    <citation type="journal article" date="2015" name="Nature">
        <title>Complex archaea that bridge the gap between prokaryotes and eukaryotes.</title>
        <authorList>
            <person name="Spang A."/>
            <person name="Saw J.H."/>
            <person name="Jorgensen S.L."/>
            <person name="Zaremba-Niedzwiedzka K."/>
            <person name="Martijn J."/>
            <person name="Lind A.E."/>
            <person name="van Eijk R."/>
            <person name="Schleper C."/>
            <person name="Guy L."/>
            <person name="Ettema T.J."/>
        </authorList>
    </citation>
    <scope>NUCLEOTIDE SEQUENCE</scope>
</reference>
<dbReference type="EMBL" id="LAZR01000399">
    <property type="protein sequence ID" value="KKN70671.1"/>
    <property type="molecule type" value="Genomic_DNA"/>
</dbReference>